<dbReference type="Gene3D" id="3.20.20.210">
    <property type="match status" value="1"/>
</dbReference>
<protein>
    <submittedName>
        <fullName evidence="2">Uroporphyrinogen decarboxylase</fullName>
    </submittedName>
</protein>
<evidence type="ECO:0000313" key="2">
    <source>
        <dbReference type="EMBL" id="MBC3803080.1"/>
    </source>
</evidence>
<sequence length="324" mass="36869">MLTKRQNLLETIKGGKPDRFVKQYEFMDLIMESPLGVEFNYGQTWKDHWGITWQWPEGQLGMFPVHANGLAVIKEITEWKDAVKKPAIETSDEAWAAAVAHANSIDRNEQFAAVFYAPGIFEMTHHLMGMENALMALYEEPEAMHELIDFLTDYELDMAKVMIDKVHPDALLHHDDWGSQISSFVSPDMFEEFLLPAYKKIYQFYKDNGVELIVHHSDSYAANLVPFMIEMGIDIWQGVMNTNDIPELLKEYGGKISFMGGIHSGLVDYPDWTKEAVAVQVENACKNGHQYFIPCQTSGLPIESFEGVNTAIDEVIDRMSKSAF</sequence>
<organism evidence="2 3">
    <name type="scientific">Acetobacterium fimetarium</name>
    <dbReference type="NCBI Taxonomy" id="52691"/>
    <lineage>
        <taxon>Bacteria</taxon>
        <taxon>Bacillati</taxon>
        <taxon>Bacillota</taxon>
        <taxon>Clostridia</taxon>
        <taxon>Eubacteriales</taxon>
        <taxon>Eubacteriaceae</taxon>
        <taxon>Acetobacterium</taxon>
    </lineage>
</organism>
<dbReference type="PANTHER" id="PTHR47099">
    <property type="entry name" value="METHYLCOBAMIDE:COM METHYLTRANSFERASE MTBA"/>
    <property type="match status" value="1"/>
</dbReference>
<dbReference type="SUPFAM" id="SSF51726">
    <property type="entry name" value="UROD/MetE-like"/>
    <property type="match status" value="1"/>
</dbReference>
<proteinExistence type="predicted"/>
<evidence type="ECO:0000313" key="3">
    <source>
        <dbReference type="Proteomes" id="UP000603234"/>
    </source>
</evidence>
<name>A0ABR6WRT3_9FIRM</name>
<dbReference type="InterPro" id="IPR052024">
    <property type="entry name" value="Methanogen_methyltrans"/>
</dbReference>
<dbReference type="EMBL" id="WJBC01000001">
    <property type="protein sequence ID" value="MBC3803080.1"/>
    <property type="molecule type" value="Genomic_DNA"/>
</dbReference>
<dbReference type="Pfam" id="PF01208">
    <property type="entry name" value="URO-D"/>
    <property type="match status" value="1"/>
</dbReference>
<dbReference type="PANTHER" id="PTHR47099:SF1">
    <property type="entry name" value="METHYLCOBAMIDE:COM METHYLTRANSFERASE MTBA"/>
    <property type="match status" value="1"/>
</dbReference>
<feature type="domain" description="Uroporphyrinogen decarboxylase (URO-D)" evidence="1">
    <location>
        <begin position="117"/>
        <end position="287"/>
    </location>
</feature>
<comment type="caution">
    <text evidence="2">The sequence shown here is derived from an EMBL/GenBank/DDBJ whole genome shotgun (WGS) entry which is preliminary data.</text>
</comment>
<keyword evidence="3" id="KW-1185">Reference proteome</keyword>
<dbReference type="RefSeq" id="WP_186840994.1">
    <property type="nucleotide sequence ID" value="NZ_WJBC01000001.1"/>
</dbReference>
<dbReference type="CDD" id="cd03309">
    <property type="entry name" value="CmuC_like"/>
    <property type="match status" value="1"/>
</dbReference>
<gene>
    <name evidence="2" type="ORF">GH808_01305</name>
</gene>
<dbReference type="Proteomes" id="UP000603234">
    <property type="component" value="Unassembled WGS sequence"/>
</dbReference>
<accession>A0ABR6WRT3</accession>
<dbReference type="InterPro" id="IPR000257">
    <property type="entry name" value="Uroporphyrinogen_deCOase"/>
</dbReference>
<reference evidence="2 3" key="1">
    <citation type="journal article" date="2020" name="mSystems">
        <title>Defining Genomic and Predicted Metabolic Features of the Acetobacterium Genus.</title>
        <authorList>
            <person name="Ross D.E."/>
            <person name="Marshall C.W."/>
            <person name="Gulliver D."/>
            <person name="May H.D."/>
            <person name="Norman R.S."/>
        </authorList>
    </citation>
    <scope>NUCLEOTIDE SEQUENCE [LARGE SCALE GENOMIC DNA]</scope>
    <source>
        <strain evidence="2 3">DSM 8238</strain>
    </source>
</reference>
<dbReference type="InterPro" id="IPR038071">
    <property type="entry name" value="UROD/MetE-like_sf"/>
</dbReference>
<evidence type="ECO:0000259" key="1">
    <source>
        <dbReference type="Pfam" id="PF01208"/>
    </source>
</evidence>